<organism evidence="2 3">
    <name type="scientific">Fodinibius salsisoli</name>
    <dbReference type="NCBI Taxonomy" id="2820877"/>
    <lineage>
        <taxon>Bacteria</taxon>
        <taxon>Pseudomonadati</taxon>
        <taxon>Balneolota</taxon>
        <taxon>Balneolia</taxon>
        <taxon>Balneolales</taxon>
        <taxon>Balneolaceae</taxon>
        <taxon>Fodinibius</taxon>
    </lineage>
</organism>
<evidence type="ECO:0000313" key="2">
    <source>
        <dbReference type="EMBL" id="MCW9707437.1"/>
    </source>
</evidence>
<dbReference type="PROSITE" id="PS51257">
    <property type="entry name" value="PROKAR_LIPOPROTEIN"/>
    <property type="match status" value="1"/>
</dbReference>
<dbReference type="EMBL" id="JAGGJA010000007">
    <property type="protein sequence ID" value="MCW9707437.1"/>
    <property type="molecule type" value="Genomic_DNA"/>
</dbReference>
<evidence type="ECO:0008006" key="4">
    <source>
        <dbReference type="Google" id="ProtNLM"/>
    </source>
</evidence>
<feature type="signal peptide" evidence="1">
    <location>
        <begin position="1"/>
        <end position="23"/>
    </location>
</feature>
<name>A0ABT3PNL1_9BACT</name>
<evidence type="ECO:0000256" key="1">
    <source>
        <dbReference type="SAM" id="SignalP"/>
    </source>
</evidence>
<comment type="caution">
    <text evidence="2">The sequence shown here is derived from an EMBL/GenBank/DDBJ whole genome shotgun (WGS) entry which is preliminary data.</text>
</comment>
<reference evidence="2 3" key="1">
    <citation type="submission" date="2021-03" db="EMBL/GenBank/DDBJ databases">
        <title>Aliifodinibius sp. nov., a new bacterium isolated from saline soil.</title>
        <authorList>
            <person name="Galisteo C."/>
            <person name="De La Haba R."/>
            <person name="Sanchez-Porro C."/>
            <person name="Ventosa A."/>
        </authorList>
    </citation>
    <scope>NUCLEOTIDE SEQUENCE [LARGE SCALE GENOMIC DNA]</scope>
    <source>
        <strain evidence="2 3">1BSP15-2V2</strain>
    </source>
</reference>
<gene>
    <name evidence="2" type="ORF">J6I44_11275</name>
</gene>
<keyword evidence="3" id="KW-1185">Reference proteome</keyword>
<keyword evidence="1" id="KW-0732">Signal</keyword>
<dbReference type="Proteomes" id="UP001207918">
    <property type="component" value="Unassembled WGS sequence"/>
</dbReference>
<evidence type="ECO:0000313" key="3">
    <source>
        <dbReference type="Proteomes" id="UP001207918"/>
    </source>
</evidence>
<feature type="chain" id="PRO_5045603677" description="Lipoprotein" evidence="1">
    <location>
        <begin position="24"/>
        <end position="141"/>
    </location>
</feature>
<accession>A0ABT3PNL1</accession>
<protein>
    <recommendedName>
        <fullName evidence="4">Lipoprotein</fullName>
    </recommendedName>
</protein>
<sequence>MLTQHLKLLAVTFALACSICSCASSDNKQHTTYPNQVQLTEPGAIPYTPGKVYIDAIKQISTGASDGLLISGSFSDGCTHLQAVLHNIEDDSLSLKISAWRNKEAVCTQALVPFSFIYDKLSSQQLNSYSQVSINGQTYSF</sequence>
<dbReference type="RefSeq" id="WP_265766223.1">
    <property type="nucleotide sequence ID" value="NZ_JAGGJA010000007.1"/>
</dbReference>
<proteinExistence type="predicted"/>